<dbReference type="EMBL" id="CM007893">
    <property type="protein sequence ID" value="OTG27421.1"/>
    <property type="molecule type" value="Genomic_DNA"/>
</dbReference>
<dbReference type="Proteomes" id="UP000215914">
    <property type="component" value="Chromosome 4"/>
</dbReference>
<dbReference type="InParanoid" id="A0A251UYK7"/>
<reference evidence="2" key="1">
    <citation type="journal article" date="2017" name="Nature">
        <title>The sunflower genome provides insights into oil metabolism, flowering and Asterid evolution.</title>
        <authorList>
            <person name="Badouin H."/>
            <person name="Gouzy J."/>
            <person name="Grassa C.J."/>
            <person name="Murat F."/>
            <person name="Staton S.E."/>
            <person name="Cottret L."/>
            <person name="Lelandais-Briere C."/>
            <person name="Owens G.L."/>
            <person name="Carrere S."/>
            <person name="Mayjonade B."/>
            <person name="Legrand L."/>
            <person name="Gill N."/>
            <person name="Kane N.C."/>
            <person name="Bowers J.E."/>
            <person name="Hubner S."/>
            <person name="Bellec A."/>
            <person name="Berard A."/>
            <person name="Berges H."/>
            <person name="Blanchet N."/>
            <person name="Boniface M.C."/>
            <person name="Brunel D."/>
            <person name="Catrice O."/>
            <person name="Chaidir N."/>
            <person name="Claudel C."/>
            <person name="Donnadieu C."/>
            <person name="Faraut T."/>
            <person name="Fievet G."/>
            <person name="Helmstetter N."/>
            <person name="King M."/>
            <person name="Knapp S.J."/>
            <person name="Lai Z."/>
            <person name="Le Paslier M.C."/>
            <person name="Lippi Y."/>
            <person name="Lorenzon L."/>
            <person name="Mandel J.R."/>
            <person name="Marage G."/>
            <person name="Marchand G."/>
            <person name="Marquand E."/>
            <person name="Bret-Mestries E."/>
            <person name="Morien E."/>
            <person name="Nambeesan S."/>
            <person name="Nguyen T."/>
            <person name="Pegot-Espagnet P."/>
            <person name="Pouilly N."/>
            <person name="Raftis F."/>
            <person name="Sallet E."/>
            <person name="Schiex T."/>
            <person name="Thomas J."/>
            <person name="Vandecasteele C."/>
            <person name="Vares D."/>
            <person name="Vear F."/>
            <person name="Vautrin S."/>
            <person name="Crespi M."/>
            <person name="Mangin B."/>
            <person name="Burke J.M."/>
            <person name="Salse J."/>
            <person name="Munos S."/>
            <person name="Vincourt P."/>
            <person name="Rieseberg L.H."/>
            <person name="Langlade N.B."/>
        </authorList>
    </citation>
    <scope>NUCLEOTIDE SEQUENCE [LARGE SCALE GENOMIC DNA]</scope>
    <source>
        <strain evidence="2">cv. SF193</strain>
    </source>
</reference>
<protein>
    <submittedName>
        <fullName evidence="1">Uncharacterized protein</fullName>
    </submittedName>
</protein>
<name>A0A251UYK7_HELAN</name>
<keyword evidence="2" id="KW-1185">Reference proteome</keyword>
<evidence type="ECO:0000313" key="2">
    <source>
        <dbReference type="Proteomes" id="UP000215914"/>
    </source>
</evidence>
<organism evidence="1 2">
    <name type="scientific">Helianthus annuus</name>
    <name type="common">Common sunflower</name>
    <dbReference type="NCBI Taxonomy" id="4232"/>
    <lineage>
        <taxon>Eukaryota</taxon>
        <taxon>Viridiplantae</taxon>
        <taxon>Streptophyta</taxon>
        <taxon>Embryophyta</taxon>
        <taxon>Tracheophyta</taxon>
        <taxon>Spermatophyta</taxon>
        <taxon>Magnoliopsida</taxon>
        <taxon>eudicotyledons</taxon>
        <taxon>Gunneridae</taxon>
        <taxon>Pentapetalae</taxon>
        <taxon>asterids</taxon>
        <taxon>campanulids</taxon>
        <taxon>Asterales</taxon>
        <taxon>Asteraceae</taxon>
        <taxon>Asteroideae</taxon>
        <taxon>Heliantheae alliance</taxon>
        <taxon>Heliantheae</taxon>
        <taxon>Helianthus</taxon>
    </lineage>
</organism>
<evidence type="ECO:0000313" key="1">
    <source>
        <dbReference type="EMBL" id="OTG27421.1"/>
    </source>
</evidence>
<dbReference type="AlphaFoldDB" id="A0A251UYK7"/>
<sequence length="142" mass="15608">MLSSLSFVVIKKYSRSPVVHRRRLPVVVRITVEDDRWSTTVHRRWCGDRYSGNAAAPPPTAATVFFSDQIRVRLGSERAATVVVVALTSVKVVVTEPMAASAHARQLPSLVSRSFWSLDLLDLELAVWSGLSGHGHTDGIIC</sequence>
<accession>A0A251UYK7</accession>
<gene>
    <name evidence="1" type="ORF">HannXRQ_Chr04g0099871</name>
</gene>
<proteinExistence type="predicted"/>